<accession>A0A6A4HWS2</accession>
<keyword evidence="2" id="KW-1185">Reference proteome</keyword>
<proteinExistence type="predicted"/>
<feature type="non-terminal residue" evidence="1">
    <location>
        <position position="1"/>
    </location>
</feature>
<name>A0A6A4HWS2_9AGAR</name>
<evidence type="ECO:0000313" key="1">
    <source>
        <dbReference type="EMBL" id="KAE9402411.1"/>
    </source>
</evidence>
<reference evidence="1" key="1">
    <citation type="journal article" date="2019" name="Environ. Microbiol.">
        <title>Fungal ecological strategies reflected in gene transcription - a case study of two litter decomposers.</title>
        <authorList>
            <person name="Barbi F."/>
            <person name="Kohler A."/>
            <person name="Barry K."/>
            <person name="Baskaran P."/>
            <person name="Daum C."/>
            <person name="Fauchery L."/>
            <person name="Ihrmark K."/>
            <person name="Kuo A."/>
            <person name="LaButti K."/>
            <person name="Lipzen A."/>
            <person name="Morin E."/>
            <person name="Grigoriev I.V."/>
            <person name="Henrissat B."/>
            <person name="Lindahl B."/>
            <person name="Martin F."/>
        </authorList>
    </citation>
    <scope>NUCLEOTIDE SEQUENCE</scope>
    <source>
        <strain evidence="1">JB14</strain>
    </source>
</reference>
<sequence length="128" mass="14120">PPYYMLAYPMQGTPRIYPLGLNTSDLTWQMDYEAGISTGCVVSDISSNFTVSNNVTIPSNISTCDPWGVTVEGGSYPYTFSILSTNSLVVNNITTTSADQDMLVWINRADPNGILFGEYSVLCLFHYH</sequence>
<dbReference type="Proteomes" id="UP000799118">
    <property type="component" value="Unassembled WGS sequence"/>
</dbReference>
<dbReference type="AlphaFoldDB" id="A0A6A4HWS2"/>
<dbReference type="EMBL" id="ML769435">
    <property type="protein sequence ID" value="KAE9402411.1"/>
    <property type="molecule type" value="Genomic_DNA"/>
</dbReference>
<gene>
    <name evidence="1" type="ORF">BT96DRAFT_816567</name>
</gene>
<dbReference type="OrthoDB" id="2527908at2759"/>
<organism evidence="1 2">
    <name type="scientific">Gymnopus androsaceus JB14</name>
    <dbReference type="NCBI Taxonomy" id="1447944"/>
    <lineage>
        <taxon>Eukaryota</taxon>
        <taxon>Fungi</taxon>
        <taxon>Dikarya</taxon>
        <taxon>Basidiomycota</taxon>
        <taxon>Agaricomycotina</taxon>
        <taxon>Agaricomycetes</taxon>
        <taxon>Agaricomycetidae</taxon>
        <taxon>Agaricales</taxon>
        <taxon>Marasmiineae</taxon>
        <taxon>Omphalotaceae</taxon>
        <taxon>Gymnopus</taxon>
    </lineage>
</organism>
<protein>
    <submittedName>
        <fullName evidence="1">Uncharacterized protein</fullName>
    </submittedName>
</protein>
<evidence type="ECO:0000313" key="2">
    <source>
        <dbReference type="Proteomes" id="UP000799118"/>
    </source>
</evidence>